<dbReference type="EMBL" id="QGHS01000010">
    <property type="protein sequence ID" value="PWT49004.1"/>
    <property type="molecule type" value="Genomic_DNA"/>
</dbReference>
<comment type="pathway">
    <text evidence="8">Aminoacyl-tRNA biosynthesis; selenocysteinyl-tRNA(Sec) biosynthesis; selenocysteinyl-tRNA(Sec) from L-seryl-tRNA(Sec) (bacterial route): step 1/1.</text>
</comment>
<dbReference type="AlphaFoldDB" id="A0A317GL49"/>
<dbReference type="InterPro" id="IPR015424">
    <property type="entry name" value="PyrdxlP-dep_Trfase"/>
</dbReference>
<protein>
    <recommendedName>
        <fullName evidence="8">L-seryl-tRNA(Sec) selenium transferase</fullName>
        <ecNumber evidence="8">2.9.1.1</ecNumber>
    </recommendedName>
    <alternativeName>
        <fullName evidence="8">Selenocysteine synthase</fullName>
        <shortName evidence="8">Sec synthase</shortName>
    </alternativeName>
    <alternativeName>
        <fullName evidence="8">Selenocysteinyl-tRNA(Sec) synthase</fullName>
    </alternativeName>
</protein>
<evidence type="ECO:0000256" key="8">
    <source>
        <dbReference type="HAMAP-Rule" id="MF_00423"/>
    </source>
</evidence>
<comment type="subcellular location">
    <subcellularLocation>
        <location evidence="8">Cytoplasm</location>
    </subcellularLocation>
</comment>
<evidence type="ECO:0000256" key="2">
    <source>
        <dbReference type="ARBA" id="ARBA00022490"/>
    </source>
</evidence>
<dbReference type="GO" id="GO:0005737">
    <property type="term" value="C:cytoplasm"/>
    <property type="evidence" value="ECO:0007669"/>
    <property type="project" value="UniProtKB-SubCell"/>
</dbReference>
<keyword evidence="4 8" id="KW-0663">Pyridoxal phosphate</keyword>
<feature type="modified residue" description="N6-(pyridoxal phosphate)lysine" evidence="8 9">
    <location>
        <position position="294"/>
    </location>
</feature>
<accession>A0A317GL49</accession>
<evidence type="ECO:0000256" key="6">
    <source>
        <dbReference type="ARBA" id="ARBA00023266"/>
    </source>
</evidence>
<sequence length="467" mass="52278">MEDKQIKLLRQLPSVNELLQIESIKQWSEDKGIKETKIAIEKSLSQFRQKILTGEISKVSQKNVLKNISQYLSRRQTPSLQRVINGTGVVLHTNLGRSLLSPTIKNYLNEIMFSYSNLEYDLKKKKRGLRYSHVEKVLQELTGAEDAIVVNNNAAAVMLVLDTFVPNKEVIISRGELVEIGGSFRIPEIVTKGGGTLKEVGTTNKTHLNDYQNAITDQTGAILKVHTSNYRIVGFTEKPSAEELYQLAQSAGLPMINDLGSGLFIDLSKYGLPKEPLIQEAVATSDIVTFSGDKLLGGPQAGIIAGKKKMIEKIKHNQLLRALRVDKITLAALEATLQLYRNPEKVLKTIPTLKMITISDENLIKKARKLAERLNRLSEVKITIEKGTSQVGGGSFPGYLLPTYLVKLRLHSDKRISVTKLEKCLRCGEQPIIARLEHDSILFDVRTLQEGEDEIIYQQLKKWVKGE</sequence>
<dbReference type="Pfam" id="PF03841">
    <property type="entry name" value="SelA"/>
    <property type="match status" value="1"/>
</dbReference>
<comment type="caution">
    <text evidence="10">The sequence shown here is derived from an EMBL/GenBank/DDBJ whole genome shotgun (WGS) entry which is preliminary data.</text>
</comment>
<evidence type="ECO:0000256" key="4">
    <source>
        <dbReference type="ARBA" id="ARBA00022898"/>
    </source>
</evidence>
<evidence type="ECO:0000256" key="7">
    <source>
        <dbReference type="ARBA" id="ARBA00044507"/>
    </source>
</evidence>
<keyword evidence="2 8" id="KW-0963">Cytoplasm</keyword>
<dbReference type="NCBIfam" id="TIGR00474">
    <property type="entry name" value="selA"/>
    <property type="match status" value="1"/>
</dbReference>
<proteinExistence type="inferred from homology"/>
<evidence type="ECO:0000256" key="1">
    <source>
        <dbReference type="ARBA" id="ARBA00001933"/>
    </source>
</evidence>
<dbReference type="UniPathway" id="UPA00906">
    <property type="reaction ID" value="UER00896"/>
</dbReference>
<dbReference type="HAMAP" id="MF_00423">
    <property type="entry name" value="SelA"/>
    <property type="match status" value="1"/>
</dbReference>
<comment type="catalytic activity">
    <reaction evidence="8">
        <text>L-seryl-tRNA(Sec) + selenophosphate + H(+) = L-selenocysteinyl-tRNA(Sec) + phosphate</text>
        <dbReference type="Rhea" id="RHEA:22728"/>
        <dbReference type="Rhea" id="RHEA-COMP:9742"/>
        <dbReference type="Rhea" id="RHEA-COMP:9743"/>
        <dbReference type="ChEBI" id="CHEBI:15378"/>
        <dbReference type="ChEBI" id="CHEBI:16144"/>
        <dbReference type="ChEBI" id="CHEBI:43474"/>
        <dbReference type="ChEBI" id="CHEBI:78533"/>
        <dbReference type="ChEBI" id="CHEBI:78573"/>
        <dbReference type="EC" id="2.9.1.1"/>
    </reaction>
</comment>
<gene>
    <name evidence="8" type="primary">selA</name>
    <name evidence="10" type="ORF">DKZ23_01610</name>
</gene>
<evidence type="ECO:0000313" key="10">
    <source>
        <dbReference type="EMBL" id="PWT49004.1"/>
    </source>
</evidence>
<dbReference type="EC" id="2.9.1.1" evidence="8"/>
<reference evidence="10 11" key="1">
    <citation type="journal article" date="2018" name="Front. Microbiol.">
        <title>Comparative Genomics of the Herbivore Gut Symbiont Lactobacillus reuteri Reveals Genetic Diversity and Lifestyle Adaptation.</title>
        <authorList>
            <person name="Zhao J."/>
        </authorList>
    </citation>
    <scope>NUCLEOTIDE SEQUENCE [LARGE SCALE GENOMIC DNA]</scope>
    <source>
        <strain evidence="10 11">LR12</strain>
    </source>
</reference>
<dbReference type="Gene3D" id="3.90.1150.180">
    <property type="match status" value="1"/>
</dbReference>
<organism evidence="10 11">
    <name type="scientific">Limosilactobacillus reuteri</name>
    <name type="common">Lactobacillus reuteri</name>
    <dbReference type="NCBI Taxonomy" id="1598"/>
    <lineage>
        <taxon>Bacteria</taxon>
        <taxon>Bacillati</taxon>
        <taxon>Bacillota</taxon>
        <taxon>Bacilli</taxon>
        <taxon>Lactobacillales</taxon>
        <taxon>Lactobacillaceae</taxon>
        <taxon>Limosilactobacillus</taxon>
    </lineage>
</organism>
<dbReference type="InterPro" id="IPR018319">
    <property type="entry name" value="SelA-like"/>
</dbReference>
<evidence type="ECO:0000256" key="3">
    <source>
        <dbReference type="ARBA" id="ARBA00022679"/>
    </source>
</evidence>
<dbReference type="GO" id="GO:0001717">
    <property type="term" value="P:conversion of seryl-tRNAsec to selenocys-tRNAsec"/>
    <property type="evidence" value="ECO:0007669"/>
    <property type="project" value="UniProtKB-UniRule"/>
</dbReference>
<name>A0A317GL49_LIMRT</name>
<evidence type="ECO:0000256" key="5">
    <source>
        <dbReference type="ARBA" id="ARBA00022917"/>
    </source>
</evidence>
<dbReference type="RefSeq" id="WP_134906716.1">
    <property type="nucleotide sequence ID" value="NZ_JAJAOX010000002.1"/>
</dbReference>
<dbReference type="PANTHER" id="PTHR32328">
    <property type="entry name" value="L-SERYL-TRNA(SEC) SELENIUM TRANSFERASE"/>
    <property type="match status" value="1"/>
</dbReference>
<dbReference type="InterPro" id="IPR004534">
    <property type="entry name" value="SelA_trans"/>
</dbReference>
<evidence type="ECO:0000313" key="11">
    <source>
        <dbReference type="Proteomes" id="UP000245866"/>
    </source>
</evidence>
<dbReference type="InterPro" id="IPR015421">
    <property type="entry name" value="PyrdxlP-dep_Trfase_major"/>
</dbReference>
<dbReference type="GO" id="GO:0004125">
    <property type="term" value="F:L-seryl-tRNA(Sec) selenium transferase activity"/>
    <property type="evidence" value="ECO:0007669"/>
    <property type="project" value="UniProtKB-UniRule"/>
</dbReference>
<keyword evidence="3 8" id="KW-0808">Transferase</keyword>
<evidence type="ECO:0000256" key="9">
    <source>
        <dbReference type="PIRSR" id="PIRSR618319-50"/>
    </source>
</evidence>
<dbReference type="GO" id="GO:0001514">
    <property type="term" value="P:selenocysteine incorporation"/>
    <property type="evidence" value="ECO:0007669"/>
    <property type="project" value="UniProtKB-UniRule"/>
</dbReference>
<comment type="cofactor">
    <cofactor evidence="1 8 9">
        <name>pyridoxal 5'-phosphate</name>
        <dbReference type="ChEBI" id="CHEBI:597326"/>
    </cofactor>
</comment>
<dbReference type="PANTHER" id="PTHR32328:SF0">
    <property type="entry name" value="L-SERYL-TRNA(SEC) SELENIUM TRANSFERASE"/>
    <property type="match status" value="1"/>
</dbReference>
<keyword evidence="6 8" id="KW-0711">Selenium</keyword>
<dbReference type="Proteomes" id="UP000245866">
    <property type="component" value="Unassembled WGS sequence"/>
</dbReference>
<keyword evidence="5 8" id="KW-0648">Protein biosynthesis</keyword>
<dbReference type="SUPFAM" id="SSF53383">
    <property type="entry name" value="PLP-dependent transferases"/>
    <property type="match status" value="1"/>
</dbReference>
<dbReference type="Gene3D" id="3.40.640.10">
    <property type="entry name" value="Type I PLP-dependent aspartate aminotransferase-like (Major domain)"/>
    <property type="match status" value="1"/>
</dbReference>
<comment type="function">
    <text evidence="8">Converts seryl-tRNA(Sec) to selenocysteinyl-tRNA(Sec) required for selenoprotein biosynthesis.</text>
</comment>
<comment type="similarity">
    <text evidence="7 8">Belongs to the SelA family.</text>
</comment>